<evidence type="ECO:0000256" key="10">
    <source>
        <dbReference type="RuleBase" id="RU079119"/>
    </source>
</evidence>
<dbReference type="PANTHER" id="PTHR22883:SF147">
    <property type="entry name" value="PALMITOYLTRANSFERASE"/>
    <property type="match status" value="1"/>
</dbReference>
<evidence type="ECO:0000256" key="5">
    <source>
        <dbReference type="ARBA" id="ARBA00023136"/>
    </source>
</evidence>
<dbReference type="EC" id="2.3.1.225" evidence="10"/>
<dbReference type="Proteomes" id="UP000193498">
    <property type="component" value="Unassembled WGS sequence"/>
</dbReference>
<comment type="caution">
    <text evidence="12">The sequence shown here is derived from an EMBL/GenBank/DDBJ whole genome shotgun (WGS) entry which is preliminary data.</text>
</comment>
<dbReference type="PANTHER" id="PTHR22883">
    <property type="entry name" value="ZINC FINGER DHHC DOMAIN CONTAINING PROTEIN"/>
    <property type="match status" value="1"/>
</dbReference>
<keyword evidence="6" id="KW-0564">Palmitate</keyword>
<dbReference type="STRING" id="1314790.A0A1Y1Y658"/>
<protein>
    <recommendedName>
        <fullName evidence="10">Palmitoyltransferase</fullName>
        <ecNumber evidence="10">2.3.1.225</ecNumber>
    </recommendedName>
</protein>
<evidence type="ECO:0000313" key="12">
    <source>
        <dbReference type="EMBL" id="ORX93511.1"/>
    </source>
</evidence>
<evidence type="ECO:0000256" key="3">
    <source>
        <dbReference type="ARBA" id="ARBA00022692"/>
    </source>
</evidence>
<dbReference type="OrthoDB" id="9909019at2759"/>
<keyword evidence="7" id="KW-0449">Lipoprotein</keyword>
<accession>A0A1Y1Y658</accession>
<dbReference type="Pfam" id="PF01529">
    <property type="entry name" value="DHHC"/>
    <property type="match status" value="1"/>
</dbReference>
<comment type="domain">
    <text evidence="10">The DHHC domain is required for palmitoyltransferase activity.</text>
</comment>
<dbReference type="GO" id="GO:0016020">
    <property type="term" value="C:membrane"/>
    <property type="evidence" value="ECO:0007669"/>
    <property type="project" value="UniProtKB-SubCell"/>
</dbReference>
<dbReference type="InterPro" id="IPR039859">
    <property type="entry name" value="PFA4/ZDH16/20/ERF2-like"/>
</dbReference>
<comment type="catalytic activity">
    <reaction evidence="9 10">
        <text>L-cysteinyl-[protein] + hexadecanoyl-CoA = S-hexadecanoyl-L-cysteinyl-[protein] + CoA</text>
        <dbReference type="Rhea" id="RHEA:36683"/>
        <dbReference type="Rhea" id="RHEA-COMP:10131"/>
        <dbReference type="Rhea" id="RHEA-COMP:11032"/>
        <dbReference type="ChEBI" id="CHEBI:29950"/>
        <dbReference type="ChEBI" id="CHEBI:57287"/>
        <dbReference type="ChEBI" id="CHEBI:57379"/>
        <dbReference type="ChEBI" id="CHEBI:74151"/>
        <dbReference type="EC" id="2.3.1.225"/>
    </reaction>
</comment>
<feature type="domain" description="Palmitoyltransferase DHHC" evidence="11">
    <location>
        <begin position="8"/>
        <end position="73"/>
    </location>
</feature>
<evidence type="ECO:0000259" key="11">
    <source>
        <dbReference type="Pfam" id="PF01529"/>
    </source>
</evidence>
<feature type="transmembrane region" description="Helical" evidence="10">
    <location>
        <begin position="54"/>
        <end position="78"/>
    </location>
</feature>
<keyword evidence="13" id="KW-1185">Reference proteome</keyword>
<evidence type="ECO:0000313" key="13">
    <source>
        <dbReference type="Proteomes" id="UP000193498"/>
    </source>
</evidence>
<keyword evidence="5 10" id="KW-0472">Membrane</keyword>
<dbReference type="AlphaFoldDB" id="A0A1Y1Y658"/>
<comment type="caution">
    <text evidence="10">Lacks conserved residue(s) required for the propagation of feature annotation.</text>
</comment>
<comment type="similarity">
    <text evidence="10">Belongs to the DHHC palmitoyltransferase family.</text>
</comment>
<evidence type="ECO:0000256" key="7">
    <source>
        <dbReference type="ARBA" id="ARBA00023288"/>
    </source>
</evidence>
<dbReference type="EMBL" id="MCFE01000233">
    <property type="protein sequence ID" value="ORX93511.1"/>
    <property type="molecule type" value="Genomic_DNA"/>
</dbReference>
<dbReference type="PROSITE" id="PS50216">
    <property type="entry name" value="DHHC"/>
    <property type="match status" value="1"/>
</dbReference>
<keyword evidence="4 10" id="KW-1133">Transmembrane helix</keyword>
<dbReference type="GO" id="GO:0005783">
    <property type="term" value="C:endoplasmic reticulum"/>
    <property type="evidence" value="ECO:0007669"/>
    <property type="project" value="TreeGrafter"/>
</dbReference>
<keyword evidence="3 10" id="KW-0812">Transmembrane</keyword>
<evidence type="ECO:0000256" key="2">
    <source>
        <dbReference type="ARBA" id="ARBA00022679"/>
    </source>
</evidence>
<name>A0A1Y1Y658_9FUNG</name>
<keyword evidence="8 10" id="KW-0012">Acyltransferase</keyword>
<reference evidence="12 13" key="1">
    <citation type="submission" date="2016-07" db="EMBL/GenBank/DDBJ databases">
        <title>Pervasive Adenine N6-methylation of Active Genes in Fungi.</title>
        <authorList>
            <consortium name="DOE Joint Genome Institute"/>
            <person name="Mondo S.J."/>
            <person name="Dannebaum R.O."/>
            <person name="Kuo R.C."/>
            <person name="Labutti K."/>
            <person name="Haridas S."/>
            <person name="Kuo A."/>
            <person name="Salamov A."/>
            <person name="Ahrendt S.R."/>
            <person name="Lipzen A."/>
            <person name="Sullivan W."/>
            <person name="Andreopoulos W.B."/>
            <person name="Clum A."/>
            <person name="Lindquist E."/>
            <person name="Daum C."/>
            <person name="Ramamoorthy G.K."/>
            <person name="Gryganskyi A."/>
            <person name="Culley D."/>
            <person name="Magnuson J.K."/>
            <person name="James T.Y."/>
            <person name="O'Malley M.A."/>
            <person name="Stajich J.E."/>
            <person name="Spatafora J.W."/>
            <person name="Visel A."/>
            <person name="Grigoriev I.V."/>
        </authorList>
    </citation>
    <scope>NUCLEOTIDE SEQUENCE [LARGE SCALE GENOMIC DNA]</scope>
    <source>
        <strain evidence="12 13">CBS 931.73</strain>
    </source>
</reference>
<comment type="subcellular location">
    <subcellularLocation>
        <location evidence="1">Membrane</location>
        <topology evidence="1">Multi-pass membrane protein</topology>
    </subcellularLocation>
</comment>
<evidence type="ECO:0000256" key="6">
    <source>
        <dbReference type="ARBA" id="ARBA00023139"/>
    </source>
</evidence>
<dbReference type="InterPro" id="IPR001594">
    <property type="entry name" value="Palmitoyltrfase_DHHC"/>
</dbReference>
<dbReference type="GO" id="GO:0006612">
    <property type="term" value="P:protein targeting to membrane"/>
    <property type="evidence" value="ECO:0007669"/>
    <property type="project" value="TreeGrafter"/>
</dbReference>
<organism evidence="12 13">
    <name type="scientific">Basidiobolus meristosporus CBS 931.73</name>
    <dbReference type="NCBI Taxonomy" id="1314790"/>
    <lineage>
        <taxon>Eukaryota</taxon>
        <taxon>Fungi</taxon>
        <taxon>Fungi incertae sedis</taxon>
        <taxon>Zoopagomycota</taxon>
        <taxon>Entomophthoromycotina</taxon>
        <taxon>Basidiobolomycetes</taxon>
        <taxon>Basidiobolales</taxon>
        <taxon>Basidiobolaceae</taxon>
        <taxon>Basidiobolus</taxon>
    </lineage>
</organism>
<dbReference type="InParanoid" id="A0A1Y1Y658"/>
<gene>
    <name evidence="12" type="ORF">K493DRAFT_284652</name>
</gene>
<dbReference type="GO" id="GO:0005794">
    <property type="term" value="C:Golgi apparatus"/>
    <property type="evidence" value="ECO:0007669"/>
    <property type="project" value="TreeGrafter"/>
</dbReference>
<evidence type="ECO:0000256" key="8">
    <source>
        <dbReference type="ARBA" id="ARBA00023315"/>
    </source>
</evidence>
<keyword evidence="2 10" id="KW-0808">Transferase</keyword>
<sequence length="87" mass="10128">MVPLGSFKAKYCNSCNVMKPERCHHCSACDRCILKMDHHCPWINRCVGWRNYKLFYLFILYATLFCFFIIASVIPPLVSRAKVITPP</sequence>
<dbReference type="GO" id="GO:0019706">
    <property type="term" value="F:protein-cysteine S-palmitoyltransferase activity"/>
    <property type="evidence" value="ECO:0007669"/>
    <property type="project" value="UniProtKB-EC"/>
</dbReference>
<evidence type="ECO:0000256" key="1">
    <source>
        <dbReference type="ARBA" id="ARBA00004141"/>
    </source>
</evidence>
<evidence type="ECO:0000256" key="4">
    <source>
        <dbReference type="ARBA" id="ARBA00022989"/>
    </source>
</evidence>
<proteinExistence type="inferred from homology"/>
<evidence type="ECO:0000256" key="9">
    <source>
        <dbReference type="ARBA" id="ARBA00048048"/>
    </source>
</evidence>